<feature type="transmembrane region" description="Helical" evidence="1">
    <location>
        <begin position="21"/>
        <end position="42"/>
    </location>
</feature>
<keyword evidence="1" id="KW-1133">Transmembrane helix</keyword>
<keyword evidence="1" id="KW-0472">Membrane</keyword>
<dbReference type="EMBL" id="GBRH01163928">
    <property type="protein sequence ID" value="JAE33968.1"/>
    <property type="molecule type" value="Transcribed_RNA"/>
</dbReference>
<dbReference type="AlphaFoldDB" id="A0A0A9HM48"/>
<sequence>MRKLEDKLFYLLATCRMLIDINIMMAFVGILGVNLLNAVLHISHGFGMLETMKWNTGLI</sequence>
<organism evidence="2">
    <name type="scientific">Arundo donax</name>
    <name type="common">Giant reed</name>
    <name type="synonym">Donax arundinaceus</name>
    <dbReference type="NCBI Taxonomy" id="35708"/>
    <lineage>
        <taxon>Eukaryota</taxon>
        <taxon>Viridiplantae</taxon>
        <taxon>Streptophyta</taxon>
        <taxon>Embryophyta</taxon>
        <taxon>Tracheophyta</taxon>
        <taxon>Spermatophyta</taxon>
        <taxon>Magnoliopsida</taxon>
        <taxon>Liliopsida</taxon>
        <taxon>Poales</taxon>
        <taxon>Poaceae</taxon>
        <taxon>PACMAD clade</taxon>
        <taxon>Arundinoideae</taxon>
        <taxon>Arundineae</taxon>
        <taxon>Arundo</taxon>
    </lineage>
</organism>
<keyword evidence="1" id="KW-0812">Transmembrane</keyword>
<reference evidence="2" key="2">
    <citation type="journal article" date="2015" name="Data Brief">
        <title>Shoot transcriptome of the giant reed, Arundo donax.</title>
        <authorList>
            <person name="Barrero R.A."/>
            <person name="Guerrero F.D."/>
            <person name="Moolhuijzen P."/>
            <person name="Goolsby J.A."/>
            <person name="Tidwell J."/>
            <person name="Bellgard S.E."/>
            <person name="Bellgard M.I."/>
        </authorList>
    </citation>
    <scope>NUCLEOTIDE SEQUENCE</scope>
    <source>
        <tissue evidence="2">Shoot tissue taken approximately 20 cm above the soil surface</tissue>
    </source>
</reference>
<accession>A0A0A9HM48</accession>
<name>A0A0A9HM48_ARUDO</name>
<evidence type="ECO:0000313" key="2">
    <source>
        <dbReference type="EMBL" id="JAE33968.1"/>
    </source>
</evidence>
<proteinExistence type="predicted"/>
<reference evidence="2" key="1">
    <citation type="submission" date="2014-09" db="EMBL/GenBank/DDBJ databases">
        <authorList>
            <person name="Magalhaes I.L.F."/>
            <person name="Oliveira U."/>
            <person name="Santos F.R."/>
            <person name="Vidigal T.H.D.A."/>
            <person name="Brescovit A.D."/>
            <person name="Santos A.J."/>
        </authorList>
    </citation>
    <scope>NUCLEOTIDE SEQUENCE</scope>
    <source>
        <tissue evidence="2">Shoot tissue taken approximately 20 cm above the soil surface</tissue>
    </source>
</reference>
<protein>
    <submittedName>
        <fullName evidence="2">Uncharacterized protein</fullName>
    </submittedName>
</protein>
<evidence type="ECO:0000256" key="1">
    <source>
        <dbReference type="SAM" id="Phobius"/>
    </source>
</evidence>